<protein>
    <recommendedName>
        <fullName evidence="6">HTH cro/C1-type domain-containing protein</fullName>
    </recommendedName>
</protein>
<dbReference type="CDD" id="cd00093">
    <property type="entry name" value="HTH_XRE"/>
    <property type="match status" value="1"/>
</dbReference>
<organism evidence="7 8">
    <name type="scientific">Hymenobacter glacieicola</name>
    <dbReference type="NCBI Taxonomy" id="1562124"/>
    <lineage>
        <taxon>Bacteria</taxon>
        <taxon>Pseudomonadati</taxon>
        <taxon>Bacteroidota</taxon>
        <taxon>Cytophagia</taxon>
        <taxon>Cytophagales</taxon>
        <taxon>Hymenobacteraceae</taxon>
        <taxon>Hymenobacter</taxon>
    </lineage>
</organism>
<dbReference type="SUPFAM" id="SSF47413">
    <property type="entry name" value="lambda repressor-like DNA-binding domains"/>
    <property type="match status" value="1"/>
</dbReference>
<evidence type="ECO:0000259" key="6">
    <source>
        <dbReference type="PROSITE" id="PS50943"/>
    </source>
</evidence>
<dbReference type="PROSITE" id="PS50943">
    <property type="entry name" value="HTH_CROC1"/>
    <property type="match status" value="1"/>
</dbReference>
<proteinExistence type="predicted"/>
<accession>A0ABQ1WL23</accession>
<dbReference type="PANTHER" id="PTHR40661:SF3">
    <property type="entry name" value="FELS-1 PROPHAGE TRANSCRIPTIONAL REGULATOR"/>
    <property type="match status" value="1"/>
</dbReference>
<sequence length="355" mass="40001">MKDKHGIGGRLYTLRDWCRLTQTQMAEKLDISRSGLSQIEKGITAPSLDIIMKVVSKFDINYEWLMDGTGMIFKYTNPDVLNKHGILGAEDANMGLDKGTSTTFSLDVNGVLSAIEQLPDSKKDELKGKLNQHLALNGSVDGSVDGSVESADKTKGTKNTDVLVPFEVRTHPLLVTVDNAGNENITMVSTAAVAGYPSHYMEPEYIRDLPAFSLPGSGFRNATFRCFQVRGNSMAPTFHQDDWVIASYVDNWPQNIKNGYIYVVVTPETVYIKRLINRILDRQSVVIQSDNEEYDTQEIHALDVLEIWYVKARLSFKFPNTRFAAHRRLGELEADVSYLMEEMRKLRKEEPKNPV</sequence>
<dbReference type="Proteomes" id="UP000601361">
    <property type="component" value="Unassembled WGS sequence"/>
</dbReference>
<comment type="caution">
    <text evidence="7">The sequence shown here is derived from an EMBL/GenBank/DDBJ whole genome shotgun (WGS) entry which is preliminary data.</text>
</comment>
<dbReference type="Pfam" id="PF01381">
    <property type="entry name" value="HTH_3"/>
    <property type="match status" value="1"/>
</dbReference>
<dbReference type="PROSITE" id="PS00501">
    <property type="entry name" value="SPASE_I_1"/>
    <property type="match status" value="1"/>
</dbReference>
<dbReference type="EMBL" id="BMGS01000002">
    <property type="protein sequence ID" value="GGG33201.1"/>
    <property type="molecule type" value="Genomic_DNA"/>
</dbReference>
<evidence type="ECO:0000256" key="4">
    <source>
        <dbReference type="ARBA" id="ARBA00023125"/>
    </source>
</evidence>
<keyword evidence="3" id="KW-0805">Transcription regulation</keyword>
<dbReference type="SMART" id="SM00530">
    <property type="entry name" value="HTH_XRE"/>
    <property type="match status" value="1"/>
</dbReference>
<dbReference type="InterPro" id="IPR001387">
    <property type="entry name" value="Cro/C1-type_HTH"/>
</dbReference>
<dbReference type="Gene3D" id="1.10.260.40">
    <property type="entry name" value="lambda repressor-like DNA-binding domains"/>
    <property type="match status" value="1"/>
</dbReference>
<evidence type="ECO:0000256" key="5">
    <source>
        <dbReference type="ARBA" id="ARBA00023163"/>
    </source>
</evidence>
<dbReference type="Pfam" id="PF00717">
    <property type="entry name" value="Peptidase_S24"/>
    <property type="match status" value="1"/>
</dbReference>
<keyword evidence="4" id="KW-0238">DNA-binding</keyword>
<keyword evidence="8" id="KW-1185">Reference proteome</keyword>
<dbReference type="InterPro" id="IPR015927">
    <property type="entry name" value="Peptidase_S24_S26A/B/C"/>
</dbReference>
<evidence type="ECO:0000313" key="7">
    <source>
        <dbReference type="EMBL" id="GGG33201.1"/>
    </source>
</evidence>
<dbReference type="SUPFAM" id="SSF51306">
    <property type="entry name" value="LexA/Signal peptidase"/>
    <property type="match status" value="1"/>
</dbReference>
<reference evidence="8" key="1">
    <citation type="journal article" date="2019" name="Int. J. Syst. Evol. Microbiol.">
        <title>The Global Catalogue of Microorganisms (GCM) 10K type strain sequencing project: providing services to taxonomists for standard genome sequencing and annotation.</title>
        <authorList>
            <consortium name="The Broad Institute Genomics Platform"/>
            <consortium name="The Broad Institute Genome Sequencing Center for Infectious Disease"/>
            <person name="Wu L."/>
            <person name="Ma J."/>
        </authorList>
    </citation>
    <scope>NUCLEOTIDE SEQUENCE [LARGE SCALE GENOMIC DNA]</scope>
    <source>
        <strain evidence="8">CGMCC 1.12990</strain>
    </source>
</reference>
<keyword evidence="2" id="KW-0378">Hydrolase</keyword>
<gene>
    <name evidence="7" type="ORF">GCM10011378_07020</name>
</gene>
<keyword evidence="1" id="KW-0645">Protease</keyword>
<keyword evidence="5" id="KW-0804">Transcription</keyword>
<evidence type="ECO:0000256" key="1">
    <source>
        <dbReference type="ARBA" id="ARBA00022670"/>
    </source>
</evidence>
<evidence type="ECO:0000313" key="8">
    <source>
        <dbReference type="Proteomes" id="UP000601361"/>
    </source>
</evidence>
<dbReference type="PANTHER" id="PTHR40661">
    <property type="match status" value="1"/>
</dbReference>
<dbReference type="InterPro" id="IPR010982">
    <property type="entry name" value="Lambda_DNA-bd_dom_sf"/>
</dbReference>
<dbReference type="CDD" id="cd06462">
    <property type="entry name" value="Peptidase_S24_S26"/>
    <property type="match status" value="1"/>
</dbReference>
<feature type="domain" description="HTH cro/C1-type" evidence="6">
    <location>
        <begin position="11"/>
        <end position="65"/>
    </location>
</feature>
<evidence type="ECO:0000256" key="2">
    <source>
        <dbReference type="ARBA" id="ARBA00022801"/>
    </source>
</evidence>
<dbReference type="InterPro" id="IPR036286">
    <property type="entry name" value="LexA/Signal_pep-like_sf"/>
</dbReference>
<dbReference type="InterPro" id="IPR019756">
    <property type="entry name" value="Pept_S26A_signal_pept_1_Ser-AS"/>
</dbReference>
<dbReference type="Gene3D" id="2.10.109.10">
    <property type="entry name" value="Umud Fragment, subunit A"/>
    <property type="match status" value="1"/>
</dbReference>
<evidence type="ECO:0000256" key="3">
    <source>
        <dbReference type="ARBA" id="ARBA00023015"/>
    </source>
</evidence>
<name>A0ABQ1WL23_9BACT</name>
<dbReference type="RefSeq" id="WP_188556444.1">
    <property type="nucleotide sequence ID" value="NZ_BMGS01000002.1"/>
</dbReference>